<name>A0A6C1TWQ7_9CORY</name>
<dbReference type="AlphaFoldDB" id="A0A6C1TWQ7"/>
<organism evidence="1 2">
    <name type="scientific">Corynebacterium sanguinis</name>
    <dbReference type="NCBI Taxonomy" id="2594913"/>
    <lineage>
        <taxon>Bacteria</taxon>
        <taxon>Bacillati</taxon>
        <taxon>Actinomycetota</taxon>
        <taxon>Actinomycetes</taxon>
        <taxon>Mycobacteriales</taxon>
        <taxon>Corynebacteriaceae</taxon>
        <taxon>Corynebacterium</taxon>
    </lineage>
</organism>
<dbReference type="InterPro" id="IPR011664">
    <property type="entry name" value="Abi_system_AbiD/AbiF-like"/>
</dbReference>
<comment type="caution">
    <text evidence="1">The sequence shown here is derived from an EMBL/GenBank/DDBJ whole genome shotgun (WGS) entry which is preliminary data.</text>
</comment>
<dbReference type="Pfam" id="PF07751">
    <property type="entry name" value="Abi_2"/>
    <property type="match status" value="1"/>
</dbReference>
<dbReference type="Proteomes" id="UP000336646">
    <property type="component" value="Unassembled WGS sequence"/>
</dbReference>
<protein>
    <recommendedName>
        <fullName evidence="3">Abi family protein</fullName>
    </recommendedName>
</protein>
<accession>A0A6C1TWQ7</accession>
<gene>
    <name evidence="1" type="ORF">EKI59_08250</name>
</gene>
<evidence type="ECO:0008006" key="3">
    <source>
        <dbReference type="Google" id="ProtNLM"/>
    </source>
</evidence>
<proteinExistence type="predicted"/>
<dbReference type="EMBL" id="RXIR01000017">
    <property type="protein sequence ID" value="TVS27830.1"/>
    <property type="molecule type" value="Genomic_DNA"/>
</dbReference>
<reference evidence="1 2" key="1">
    <citation type="submission" date="2018-12" db="EMBL/GenBank/DDBJ databases">
        <title>Corynebacterium sanguinis sp. nov., a clinically-associated and environmental corynebacterium.</title>
        <authorList>
            <person name="Gonzales-Siles L."/>
            <person name="Jaen-Luchoro D."/>
            <person name="Cardew S."/>
            <person name="Inganas E."/>
            <person name="Ohlen M."/>
            <person name="Jensie-Markopolous S."/>
            <person name="Pinyeiro-Iglesias B."/>
            <person name="Molin K."/>
            <person name="Skovbjerg S."/>
            <person name="Svensson-Stadler L."/>
            <person name="Funke G."/>
            <person name="Moore E.R.B."/>
        </authorList>
    </citation>
    <scope>NUCLEOTIDE SEQUENCE [LARGE SCALE GENOMIC DNA]</scope>
    <source>
        <strain evidence="1 2">58734</strain>
    </source>
</reference>
<evidence type="ECO:0000313" key="1">
    <source>
        <dbReference type="EMBL" id="TVS27830.1"/>
    </source>
</evidence>
<dbReference type="OrthoDB" id="3418622at2"/>
<evidence type="ECO:0000313" key="2">
    <source>
        <dbReference type="Proteomes" id="UP000336646"/>
    </source>
</evidence>
<sequence>MTWIILSTNGDSFNTLGGGTFRLIKIEWVSEDRLTPYIDRTWGCPDRARELYELDRRLSALLFEAISYIEVALRNSINAYLTETYGDDWYTQVEVGFDNRVRANITESWESLPKRFTSVNADRNRKLGGRVVAASMFRTWTNMLDKGDVSALPAPFDRADHDRIWDAMALNRVFPGARQIARQQDPDFEHHGLTRQWVYTKVFPVRQIRNRIAHHESLTPKGVPITGTNTRLTPRECHHACLELGAMIDRDLRSFLENLAVTNALNELDSFTGSLQT</sequence>